<keyword evidence="2" id="KW-0472">Membrane</keyword>
<feature type="region of interest" description="Disordered" evidence="1">
    <location>
        <begin position="351"/>
        <end position="378"/>
    </location>
</feature>
<evidence type="ECO:0000256" key="1">
    <source>
        <dbReference type="SAM" id="MobiDB-lite"/>
    </source>
</evidence>
<sequence length="420" mass="45987">MWVSDGDSESSHLSVPLMQGAHPKGSLRGRGRLSASVVDELCDCCTRTFRATTDAAFLRSEVNGRGSRRIVLLAFFCIDVIGAILWASWCRRYWGGRARSPEDESHQACSSFGMNHFALLALSMPAEGAALFLSGLTPWSFWSDGLLLPVWLIRLVLFDVLLWDVSPETLVVDALWFSIMAVMCRVHSLAFTFLVVSQVISLQLVFRWHGAWYLNDVDDVRFGIFSMIMLVIMAGTYALDEQSRLHSHSKLMSLQDQNAQLAESMLRWKVLAEAGSAAGPPQPPGDFGMQAHGGGRPTGQGRRAGSPGPGRLVDIAVGAWSRLTTKAEHPGVTSQHAAAAKARDRESACSREASEVTSSDPDGLVSFDRTHGKRRARQPRTVRFDLPQAARNVVPTQKPSASIGISIVPSMHMDLLDVME</sequence>
<dbReference type="AlphaFoldDB" id="A0A7S4VNB9"/>
<feature type="transmembrane region" description="Helical" evidence="2">
    <location>
        <begin position="220"/>
        <end position="239"/>
    </location>
</feature>
<reference evidence="3" key="1">
    <citation type="submission" date="2021-01" db="EMBL/GenBank/DDBJ databases">
        <authorList>
            <person name="Corre E."/>
            <person name="Pelletier E."/>
            <person name="Niang G."/>
            <person name="Scheremetjew M."/>
            <person name="Finn R."/>
            <person name="Kale V."/>
            <person name="Holt S."/>
            <person name="Cochrane G."/>
            <person name="Meng A."/>
            <person name="Brown T."/>
            <person name="Cohen L."/>
        </authorList>
    </citation>
    <scope>NUCLEOTIDE SEQUENCE</scope>
    <source>
        <strain evidence="3">CCMP3105</strain>
    </source>
</reference>
<feature type="transmembrane region" description="Helical" evidence="2">
    <location>
        <begin position="175"/>
        <end position="200"/>
    </location>
</feature>
<evidence type="ECO:0000313" key="3">
    <source>
        <dbReference type="EMBL" id="CAE4608476.1"/>
    </source>
</evidence>
<keyword evidence="2" id="KW-1133">Transmembrane helix</keyword>
<organism evidence="3">
    <name type="scientific">Alexandrium monilatum</name>
    <dbReference type="NCBI Taxonomy" id="311494"/>
    <lineage>
        <taxon>Eukaryota</taxon>
        <taxon>Sar</taxon>
        <taxon>Alveolata</taxon>
        <taxon>Dinophyceae</taxon>
        <taxon>Gonyaulacales</taxon>
        <taxon>Pyrocystaceae</taxon>
        <taxon>Alexandrium</taxon>
    </lineage>
</organism>
<feature type="transmembrane region" description="Helical" evidence="2">
    <location>
        <begin position="70"/>
        <end position="89"/>
    </location>
</feature>
<gene>
    <name evidence="3" type="ORF">AMON00008_LOCUS32585</name>
</gene>
<dbReference type="EMBL" id="HBNR01046799">
    <property type="protein sequence ID" value="CAE4608476.1"/>
    <property type="molecule type" value="Transcribed_RNA"/>
</dbReference>
<evidence type="ECO:0000256" key="2">
    <source>
        <dbReference type="SAM" id="Phobius"/>
    </source>
</evidence>
<feature type="region of interest" description="Disordered" evidence="1">
    <location>
        <begin position="275"/>
        <end position="311"/>
    </location>
</feature>
<name>A0A7S4VNB9_9DINO</name>
<protein>
    <submittedName>
        <fullName evidence="3">Uncharacterized protein</fullName>
    </submittedName>
</protein>
<accession>A0A7S4VNB9</accession>
<proteinExistence type="predicted"/>
<keyword evidence="2" id="KW-0812">Transmembrane</keyword>